<evidence type="ECO:0000256" key="1">
    <source>
        <dbReference type="ARBA" id="ARBA00000085"/>
    </source>
</evidence>
<dbReference type="Proteomes" id="UP000002725">
    <property type="component" value="Chromosome"/>
</dbReference>
<keyword evidence="10" id="KW-1133">Transmembrane helix</keyword>
<reference evidence="17" key="1">
    <citation type="submission" date="2008-06" db="EMBL/GenBank/DDBJ databases">
        <title>Complete sequence of chromosome of Prosthecochloris aestuarii DSM 271.</title>
        <authorList>
            <consortium name="US DOE Joint Genome Institute"/>
            <person name="Lucas S."/>
            <person name="Copeland A."/>
            <person name="Lapidus A."/>
            <person name="Glavina del Rio T."/>
            <person name="Dalin E."/>
            <person name="Tice H."/>
            <person name="Bruce D."/>
            <person name="Goodwin L."/>
            <person name="Pitluck S."/>
            <person name="Schmutz J."/>
            <person name="Larimer F."/>
            <person name="Land M."/>
            <person name="Hauser L."/>
            <person name="Kyrpides N."/>
            <person name="Anderson I."/>
            <person name="Liu Z."/>
            <person name="Li T."/>
            <person name="Zhao F."/>
            <person name="Overmann J."/>
            <person name="Bryant D.A."/>
            <person name="Richardson P."/>
        </authorList>
    </citation>
    <scope>NUCLEOTIDE SEQUENCE [LARGE SCALE GENOMIC DNA]</scope>
    <source>
        <strain evidence="17">DSM 271</strain>
    </source>
</reference>
<keyword evidence="8 17" id="KW-0418">Kinase</keyword>
<evidence type="ECO:0000256" key="14">
    <source>
        <dbReference type="SAM" id="Coils"/>
    </source>
</evidence>
<dbReference type="SMART" id="SM00387">
    <property type="entry name" value="HATPase_c"/>
    <property type="match status" value="1"/>
</dbReference>
<dbReference type="STRING" id="290512.Paes_1639"/>
<dbReference type="PRINTS" id="PR00344">
    <property type="entry name" value="BCTRLSENSOR"/>
</dbReference>
<dbReference type="InterPro" id="IPR004358">
    <property type="entry name" value="Sig_transdc_His_kin-like_C"/>
</dbReference>
<protein>
    <recommendedName>
        <fullName evidence="3">histidine kinase</fullName>
        <ecNumber evidence="3">2.7.13.3</ecNumber>
    </recommendedName>
</protein>
<dbReference type="SUPFAM" id="SSF52172">
    <property type="entry name" value="CheY-like"/>
    <property type="match status" value="1"/>
</dbReference>
<keyword evidence="9" id="KW-0067">ATP-binding</keyword>
<dbReference type="InterPro" id="IPR036890">
    <property type="entry name" value="HATPase_C_sf"/>
</dbReference>
<keyword evidence="6" id="KW-0812">Transmembrane</keyword>
<dbReference type="GO" id="GO:0016020">
    <property type="term" value="C:membrane"/>
    <property type="evidence" value="ECO:0007669"/>
    <property type="project" value="UniProtKB-SubCell"/>
</dbReference>
<dbReference type="eggNOG" id="COG0784">
    <property type="taxonomic scope" value="Bacteria"/>
</dbReference>
<comment type="subcellular location">
    <subcellularLocation>
        <location evidence="2">Membrane</location>
    </subcellularLocation>
</comment>
<gene>
    <name evidence="17" type="ordered locus">Paes_1639</name>
</gene>
<feature type="domain" description="Histidine kinase" evidence="15">
    <location>
        <begin position="291"/>
        <end position="512"/>
    </location>
</feature>
<name>B4S9I7_PROA2</name>
<keyword evidence="12" id="KW-0472">Membrane</keyword>
<feature type="coiled-coil region" evidence="14">
    <location>
        <begin position="219"/>
        <end position="291"/>
    </location>
</feature>
<dbReference type="CDD" id="cd16922">
    <property type="entry name" value="HATPase_EvgS-ArcB-TorS-like"/>
    <property type="match status" value="1"/>
</dbReference>
<evidence type="ECO:0000256" key="7">
    <source>
        <dbReference type="ARBA" id="ARBA00022741"/>
    </source>
</evidence>
<dbReference type="eggNOG" id="COG2205">
    <property type="taxonomic scope" value="Bacteria"/>
</dbReference>
<keyword evidence="7" id="KW-0547">Nucleotide-binding</keyword>
<evidence type="ECO:0000256" key="13">
    <source>
        <dbReference type="PROSITE-ProRule" id="PRU00169"/>
    </source>
</evidence>
<dbReference type="PROSITE" id="PS50109">
    <property type="entry name" value="HIS_KIN"/>
    <property type="match status" value="1"/>
</dbReference>
<dbReference type="PANTHER" id="PTHR45339">
    <property type="entry name" value="HYBRID SIGNAL TRANSDUCTION HISTIDINE KINASE J"/>
    <property type="match status" value="1"/>
</dbReference>
<feature type="modified residue" description="4-aspartylphosphate" evidence="13">
    <location>
        <position position="596"/>
    </location>
</feature>
<dbReference type="Pfam" id="PF02518">
    <property type="entry name" value="HATPase_c"/>
    <property type="match status" value="1"/>
</dbReference>
<evidence type="ECO:0000313" key="18">
    <source>
        <dbReference type="Proteomes" id="UP000002725"/>
    </source>
</evidence>
<dbReference type="InterPro" id="IPR036097">
    <property type="entry name" value="HisK_dim/P_sf"/>
</dbReference>
<dbReference type="Gene3D" id="3.30.565.10">
    <property type="entry name" value="Histidine kinase-like ATPase, C-terminal domain"/>
    <property type="match status" value="1"/>
</dbReference>
<accession>B4S9I7</accession>
<dbReference type="SUPFAM" id="SSF55874">
    <property type="entry name" value="ATPase domain of HSP90 chaperone/DNA topoisomerase II/histidine kinase"/>
    <property type="match status" value="1"/>
</dbReference>
<evidence type="ECO:0000256" key="3">
    <source>
        <dbReference type="ARBA" id="ARBA00012438"/>
    </source>
</evidence>
<dbReference type="Gene3D" id="1.10.287.130">
    <property type="match status" value="1"/>
</dbReference>
<dbReference type="Pfam" id="PF00512">
    <property type="entry name" value="HisKA"/>
    <property type="match status" value="1"/>
</dbReference>
<dbReference type="CDD" id="cd00082">
    <property type="entry name" value="HisKA"/>
    <property type="match status" value="1"/>
</dbReference>
<dbReference type="InterPro" id="IPR001789">
    <property type="entry name" value="Sig_transdc_resp-reg_receiver"/>
</dbReference>
<dbReference type="FunFam" id="3.30.565.10:FF:000010">
    <property type="entry name" value="Sensor histidine kinase RcsC"/>
    <property type="match status" value="1"/>
</dbReference>
<evidence type="ECO:0000256" key="9">
    <source>
        <dbReference type="ARBA" id="ARBA00022840"/>
    </source>
</evidence>
<dbReference type="EC" id="2.7.13.3" evidence="3"/>
<keyword evidence="5" id="KW-0808">Transferase</keyword>
<keyword evidence="11" id="KW-0902">Two-component regulatory system</keyword>
<evidence type="ECO:0000256" key="10">
    <source>
        <dbReference type="ARBA" id="ARBA00022989"/>
    </source>
</evidence>
<dbReference type="SUPFAM" id="SSF47384">
    <property type="entry name" value="Homodimeric domain of signal transducing histidine kinase"/>
    <property type="match status" value="1"/>
</dbReference>
<dbReference type="PROSITE" id="PS50110">
    <property type="entry name" value="RESPONSE_REGULATORY"/>
    <property type="match status" value="1"/>
</dbReference>
<dbReference type="GO" id="GO:0005524">
    <property type="term" value="F:ATP binding"/>
    <property type="evidence" value="ECO:0007669"/>
    <property type="project" value="UniProtKB-KW"/>
</dbReference>
<dbReference type="FunFam" id="1.10.287.130:FF:000004">
    <property type="entry name" value="Ethylene receptor 1"/>
    <property type="match status" value="1"/>
</dbReference>
<organism evidence="17 18">
    <name type="scientific">Prosthecochloris aestuarii (strain DSM 271 / SK 413)</name>
    <dbReference type="NCBI Taxonomy" id="290512"/>
    <lineage>
        <taxon>Bacteria</taxon>
        <taxon>Pseudomonadati</taxon>
        <taxon>Chlorobiota</taxon>
        <taxon>Chlorobiia</taxon>
        <taxon>Chlorobiales</taxon>
        <taxon>Chlorobiaceae</taxon>
        <taxon>Prosthecochloris</taxon>
    </lineage>
</organism>
<evidence type="ECO:0000313" key="17">
    <source>
        <dbReference type="EMBL" id="ACF46657.1"/>
    </source>
</evidence>
<evidence type="ECO:0000256" key="6">
    <source>
        <dbReference type="ARBA" id="ARBA00022692"/>
    </source>
</evidence>
<dbReference type="EMBL" id="CP001108">
    <property type="protein sequence ID" value="ACF46657.1"/>
    <property type="molecule type" value="Genomic_DNA"/>
</dbReference>
<evidence type="ECO:0000256" key="5">
    <source>
        <dbReference type="ARBA" id="ARBA00022679"/>
    </source>
</evidence>
<dbReference type="Gene3D" id="3.40.50.2300">
    <property type="match status" value="1"/>
</dbReference>
<dbReference type="InterPro" id="IPR003661">
    <property type="entry name" value="HisK_dim/P_dom"/>
</dbReference>
<evidence type="ECO:0000256" key="12">
    <source>
        <dbReference type="ARBA" id="ARBA00023136"/>
    </source>
</evidence>
<feature type="domain" description="Response regulatory" evidence="16">
    <location>
        <begin position="547"/>
        <end position="666"/>
    </location>
</feature>
<dbReference type="PANTHER" id="PTHR45339:SF1">
    <property type="entry name" value="HYBRID SIGNAL TRANSDUCTION HISTIDINE KINASE J"/>
    <property type="match status" value="1"/>
</dbReference>
<proteinExistence type="predicted"/>
<dbReference type="AlphaFoldDB" id="B4S9I7"/>
<dbReference type="SMART" id="SM00388">
    <property type="entry name" value="HisKA"/>
    <property type="match status" value="1"/>
</dbReference>
<dbReference type="SMART" id="SM00448">
    <property type="entry name" value="REC"/>
    <property type="match status" value="1"/>
</dbReference>
<evidence type="ECO:0000256" key="8">
    <source>
        <dbReference type="ARBA" id="ARBA00022777"/>
    </source>
</evidence>
<dbReference type="Pfam" id="PF00072">
    <property type="entry name" value="Response_reg"/>
    <property type="match status" value="1"/>
</dbReference>
<dbReference type="InterPro" id="IPR003594">
    <property type="entry name" value="HATPase_dom"/>
</dbReference>
<evidence type="ECO:0000259" key="16">
    <source>
        <dbReference type="PROSITE" id="PS50110"/>
    </source>
</evidence>
<sequence length="676" mass="76677">MDPSQREENSLPLLRYDMLEFRPEWQFDDPDSGAYYHSGVVVNKLFFTSLGGDIQYEVAEKALAFVRKLFSDGVLRDCEYIRIADYSGVSKATINSRILYANTLNKLTEEYNCRPSVTYICGASVLLKTMLRIFSHIVSQRFFFVDSVDEAFRRINAHEMSGCVVSSESLVVTRKEIDEFAALCGHLLFEDTNVKSFSRDYISEDHPLNELYKIIGVLHNDLGELKQKEKDQKKRLEEALFEARSLNQKLIDEKRNVEENERVQQELIDTLKKARVEAESANKAKSEFLANISHEIRTPLHAVIGMTELLLESSLAKDQQYYADTISSSAHLLLLLINDLLDFSRIEAGYIDQEKEDFDMRRLIGDIMSLMKDSASRKRLLLDSRVDERLSFCLTGYPGYLRQVLMNLIQNAVKFTYKGMVSLHVTLLSETPEHVSLEFSVKDTGVGIAEEQLKVIFHRFTQIDASSTRKEGGTGLGLAIVKQLVTFMGGEVSVDSRQGEGSDFRFSLTFDKAGEAKADQSSADLSCRQKDGFRSSRSVDDIIRPHRILLVEDNVINQKVAQAMIEKIGYEIDIAVNGEEAVEALQQKQYGLVLMDLQMPVMDGFEATRRIRKFGGLASNARVPVVAMTANATREDRELCLRAGMDDYLSKPVERQVLLDMLQRWLPFKDEPGVET</sequence>
<dbReference type="GO" id="GO:0000155">
    <property type="term" value="F:phosphorelay sensor kinase activity"/>
    <property type="evidence" value="ECO:0007669"/>
    <property type="project" value="InterPro"/>
</dbReference>
<keyword evidence="14" id="KW-0175">Coiled coil</keyword>
<keyword evidence="4 13" id="KW-0597">Phosphoprotein</keyword>
<evidence type="ECO:0000256" key="2">
    <source>
        <dbReference type="ARBA" id="ARBA00004370"/>
    </source>
</evidence>
<dbReference type="KEGG" id="paa:Paes_1639"/>
<keyword evidence="18" id="KW-1185">Reference proteome</keyword>
<dbReference type="CDD" id="cd17546">
    <property type="entry name" value="REC_hyHK_CKI1_RcsC-like"/>
    <property type="match status" value="1"/>
</dbReference>
<comment type="catalytic activity">
    <reaction evidence="1">
        <text>ATP + protein L-histidine = ADP + protein N-phospho-L-histidine.</text>
        <dbReference type="EC" id="2.7.13.3"/>
    </reaction>
</comment>
<evidence type="ECO:0000256" key="4">
    <source>
        <dbReference type="ARBA" id="ARBA00022553"/>
    </source>
</evidence>
<dbReference type="InterPro" id="IPR011006">
    <property type="entry name" value="CheY-like_superfamily"/>
</dbReference>
<evidence type="ECO:0000259" key="15">
    <source>
        <dbReference type="PROSITE" id="PS50109"/>
    </source>
</evidence>
<dbReference type="InterPro" id="IPR005467">
    <property type="entry name" value="His_kinase_dom"/>
</dbReference>
<evidence type="ECO:0000256" key="11">
    <source>
        <dbReference type="ARBA" id="ARBA00023012"/>
    </source>
</evidence>
<dbReference type="HOGENOM" id="CLU_000445_114_15_10"/>